<name>A0A367ZPI9_9BACT</name>
<gene>
    <name evidence="2" type="ORF">OZSIB_3558</name>
</gene>
<accession>A0A367ZPI9</accession>
<evidence type="ECO:0000313" key="2">
    <source>
        <dbReference type="EMBL" id="RCK80054.1"/>
    </source>
</evidence>
<sequence length="186" mass="20294">MRTASSALGGRCHGGSARDGSGRVSRFLPAMAGQPVRASPARGGGARPTRRVARPLPDPLTSLANQPTLAHKMGITVFLSRADGDREGAGTAGMPLSYGWRHRQRSPAFPSLQRARRDAGGRRGDRFAGCRIEAPGRHRGHWCQNLRLMVGWERPPSERRGKACPRFCSVFSWCSWCCRCGSSFIH</sequence>
<feature type="region of interest" description="Disordered" evidence="1">
    <location>
        <begin position="1"/>
        <end position="67"/>
    </location>
</feature>
<dbReference type="EMBL" id="QOQW01000008">
    <property type="protein sequence ID" value="RCK80054.1"/>
    <property type="molecule type" value="Genomic_DNA"/>
</dbReference>
<comment type="caution">
    <text evidence="2">The sequence shown here is derived from an EMBL/GenBank/DDBJ whole genome shotgun (WGS) entry which is preliminary data.</text>
</comment>
<reference evidence="2 3" key="1">
    <citation type="submission" date="2018-05" db="EMBL/GenBank/DDBJ databases">
        <title>A metagenomic window into the 2 km-deep terrestrial subsurface aquifer revealed taxonomically and functionally diverse microbial community comprising novel uncultured bacterial lineages.</title>
        <authorList>
            <person name="Kadnikov V.V."/>
            <person name="Mardanov A.V."/>
            <person name="Beletsky A.V."/>
            <person name="Banks D."/>
            <person name="Pimenov N.V."/>
            <person name="Frank Y.A."/>
            <person name="Karnachuk O.V."/>
            <person name="Ravin N.V."/>
        </authorList>
    </citation>
    <scope>NUCLEOTIDE SEQUENCE [LARGE SCALE GENOMIC DNA]</scope>
    <source>
        <strain evidence="2">BY5</strain>
    </source>
</reference>
<dbReference type="Proteomes" id="UP000252355">
    <property type="component" value="Unassembled WGS sequence"/>
</dbReference>
<dbReference type="AlphaFoldDB" id="A0A367ZPI9"/>
<evidence type="ECO:0000313" key="3">
    <source>
        <dbReference type="Proteomes" id="UP000252355"/>
    </source>
</evidence>
<protein>
    <submittedName>
        <fullName evidence="2">Uncharacterized protein</fullName>
    </submittedName>
</protein>
<proteinExistence type="predicted"/>
<organism evidence="2 3">
    <name type="scientific">Candidatus Ozemobacter sibiricus</name>
    <dbReference type="NCBI Taxonomy" id="2268124"/>
    <lineage>
        <taxon>Bacteria</taxon>
        <taxon>Candidatus Ozemobacteria</taxon>
        <taxon>Candidatus Ozemobacterales</taxon>
        <taxon>Candidatus Ozemobacteraceae</taxon>
        <taxon>Candidatus Ozemobacter</taxon>
    </lineage>
</organism>
<evidence type="ECO:0000256" key="1">
    <source>
        <dbReference type="SAM" id="MobiDB-lite"/>
    </source>
</evidence>